<comment type="pathway">
    <text evidence="2">Protein modification; protein glycosylation.</text>
</comment>
<dbReference type="RefSeq" id="WP_379076783.1">
    <property type="nucleotide sequence ID" value="NZ_JBHTJW010000002.1"/>
</dbReference>
<feature type="repeat" description="TPR" evidence="14">
    <location>
        <begin position="396"/>
        <end position="429"/>
    </location>
</feature>
<dbReference type="EC" id="2.4.1.255" evidence="4"/>
<evidence type="ECO:0000256" key="3">
    <source>
        <dbReference type="ARBA" id="ARBA00005386"/>
    </source>
</evidence>
<dbReference type="EMBL" id="JBHTJW010000002">
    <property type="protein sequence ID" value="MFD0930421.1"/>
    <property type="molecule type" value="Genomic_DNA"/>
</dbReference>
<dbReference type="Pfam" id="PF13181">
    <property type="entry name" value="TPR_8"/>
    <property type="match status" value="1"/>
</dbReference>
<keyword evidence="5" id="KW-0004">4Fe-4S</keyword>
<dbReference type="Pfam" id="PF13186">
    <property type="entry name" value="SPASM"/>
    <property type="match status" value="1"/>
</dbReference>
<protein>
    <recommendedName>
        <fullName evidence="4">protein O-GlcNAc transferase</fullName>
        <ecNumber evidence="4">2.4.1.255</ecNumber>
    </recommendedName>
</protein>
<gene>
    <name evidence="16" type="ORF">ACFQ1T_11595</name>
</gene>
<dbReference type="PROSITE" id="PS50005">
    <property type="entry name" value="TPR"/>
    <property type="match status" value="9"/>
</dbReference>
<keyword evidence="11 14" id="KW-0802">TPR repeat</keyword>
<evidence type="ECO:0000256" key="8">
    <source>
        <dbReference type="ARBA" id="ARBA00022691"/>
    </source>
</evidence>
<dbReference type="InterPro" id="IPR029044">
    <property type="entry name" value="Nucleotide-diphossugar_trans"/>
</dbReference>
<dbReference type="SFLD" id="SFLDS00029">
    <property type="entry name" value="Radical_SAM"/>
    <property type="match status" value="1"/>
</dbReference>
<dbReference type="PANTHER" id="PTHR44835">
    <property type="entry name" value="UDP-N-ACETYLGLUCOSAMINE--PEPTIDE N-ACETYLGLUCOSAMINYLTRANSFERASE SPINDLY-RELATED"/>
    <property type="match status" value="1"/>
</dbReference>
<proteinExistence type="inferred from homology"/>
<comment type="similarity">
    <text evidence="3">Belongs to the glycosyltransferase 41 family. O-GlcNAc transferase subfamily.</text>
</comment>
<feature type="repeat" description="TPR" evidence="14">
    <location>
        <begin position="158"/>
        <end position="191"/>
    </location>
</feature>
<dbReference type="SUPFAM" id="SSF102114">
    <property type="entry name" value="Radical SAM enzymes"/>
    <property type="match status" value="1"/>
</dbReference>
<reference evidence="17" key="1">
    <citation type="journal article" date="2019" name="Int. J. Syst. Evol. Microbiol.">
        <title>The Global Catalogue of Microorganisms (GCM) 10K type strain sequencing project: providing services to taxonomists for standard genome sequencing and annotation.</title>
        <authorList>
            <consortium name="The Broad Institute Genomics Platform"/>
            <consortium name="The Broad Institute Genome Sequencing Center for Infectious Disease"/>
            <person name="Wu L."/>
            <person name="Ma J."/>
        </authorList>
    </citation>
    <scope>NUCLEOTIDE SEQUENCE [LARGE SCALE GENOMIC DNA]</scope>
    <source>
        <strain evidence="17">CCUG 59685</strain>
    </source>
</reference>
<dbReference type="SUPFAM" id="SSF53756">
    <property type="entry name" value="UDP-Glycosyltransferase/glycogen phosphorylase"/>
    <property type="match status" value="1"/>
</dbReference>
<dbReference type="SFLD" id="SFLDG01387">
    <property type="entry name" value="BtrN-like_SPASM_domain_contain"/>
    <property type="match status" value="1"/>
</dbReference>
<dbReference type="CDD" id="cd21109">
    <property type="entry name" value="SPASM"/>
    <property type="match status" value="1"/>
</dbReference>
<feature type="repeat" description="TPR" evidence="14">
    <location>
        <begin position="1135"/>
        <end position="1168"/>
    </location>
</feature>
<keyword evidence="9" id="KW-0479">Metal-binding</keyword>
<dbReference type="InterPro" id="IPR034391">
    <property type="entry name" value="AdoMet-like_SPASM_containing"/>
</dbReference>
<feature type="domain" description="Radical SAM core" evidence="15">
    <location>
        <begin position="2017"/>
        <end position="2255"/>
    </location>
</feature>
<dbReference type="InterPro" id="IPR011990">
    <property type="entry name" value="TPR-like_helical_dom_sf"/>
</dbReference>
<evidence type="ECO:0000256" key="12">
    <source>
        <dbReference type="ARBA" id="ARBA00023004"/>
    </source>
</evidence>
<feature type="repeat" description="TPR" evidence="14">
    <location>
        <begin position="328"/>
        <end position="361"/>
    </location>
</feature>
<dbReference type="SMART" id="SM00028">
    <property type="entry name" value="TPR"/>
    <property type="match status" value="15"/>
</dbReference>
<dbReference type="InterPro" id="IPR058240">
    <property type="entry name" value="rSAM_sf"/>
</dbReference>
<dbReference type="PROSITE" id="PS50293">
    <property type="entry name" value="TPR_REGION"/>
    <property type="match status" value="4"/>
</dbReference>
<evidence type="ECO:0000259" key="15">
    <source>
        <dbReference type="PROSITE" id="PS51918"/>
    </source>
</evidence>
<evidence type="ECO:0000256" key="4">
    <source>
        <dbReference type="ARBA" id="ARBA00011970"/>
    </source>
</evidence>
<dbReference type="Pfam" id="PF13844">
    <property type="entry name" value="Glyco_transf_41"/>
    <property type="match status" value="4"/>
</dbReference>
<feature type="repeat" description="TPR" evidence="14">
    <location>
        <begin position="124"/>
        <end position="157"/>
    </location>
</feature>
<evidence type="ECO:0000256" key="14">
    <source>
        <dbReference type="PROSITE-ProRule" id="PRU00339"/>
    </source>
</evidence>
<keyword evidence="8" id="KW-0949">S-adenosyl-L-methionine</keyword>
<evidence type="ECO:0000256" key="1">
    <source>
        <dbReference type="ARBA" id="ARBA00001966"/>
    </source>
</evidence>
<evidence type="ECO:0000256" key="5">
    <source>
        <dbReference type="ARBA" id="ARBA00022485"/>
    </source>
</evidence>
<comment type="cofactor">
    <cofactor evidence="1">
        <name>[4Fe-4S] cluster</name>
        <dbReference type="ChEBI" id="CHEBI:49883"/>
    </cofactor>
</comment>
<name>A0ABW3GIJ6_9PROT</name>
<dbReference type="Pfam" id="PF00515">
    <property type="entry name" value="TPR_1"/>
    <property type="match status" value="2"/>
</dbReference>
<keyword evidence="13" id="KW-0411">Iron-sulfur</keyword>
<keyword evidence="7" id="KW-0808">Transferase</keyword>
<dbReference type="CDD" id="cd01335">
    <property type="entry name" value="Radical_SAM"/>
    <property type="match status" value="1"/>
</dbReference>
<feature type="repeat" description="TPR" evidence="14">
    <location>
        <begin position="192"/>
        <end position="225"/>
    </location>
</feature>
<keyword evidence="17" id="KW-1185">Reference proteome</keyword>
<evidence type="ECO:0000313" key="17">
    <source>
        <dbReference type="Proteomes" id="UP001597106"/>
    </source>
</evidence>
<dbReference type="InterPro" id="IPR029489">
    <property type="entry name" value="OGT/SEC/SPY_C"/>
</dbReference>
<feature type="repeat" description="TPR" evidence="14">
    <location>
        <begin position="90"/>
        <end position="123"/>
    </location>
</feature>
<dbReference type="Gene3D" id="1.25.40.10">
    <property type="entry name" value="Tetratricopeptide repeat domain"/>
    <property type="match status" value="6"/>
</dbReference>
<dbReference type="Gene3D" id="3.90.550.10">
    <property type="entry name" value="Spore Coat Polysaccharide Biosynthesis Protein SpsA, Chain A"/>
    <property type="match status" value="1"/>
</dbReference>
<dbReference type="PANTHER" id="PTHR44835:SF1">
    <property type="entry name" value="PROTEIN O-GLCNAC TRANSFERASE"/>
    <property type="match status" value="1"/>
</dbReference>
<keyword evidence="12" id="KW-0408">Iron</keyword>
<dbReference type="Gene3D" id="3.40.50.2000">
    <property type="entry name" value="Glycogen Phosphorylase B"/>
    <property type="match status" value="2"/>
</dbReference>
<dbReference type="InterPro" id="IPR013785">
    <property type="entry name" value="Aldolase_TIM"/>
</dbReference>
<feature type="repeat" description="TPR" evidence="14">
    <location>
        <begin position="1337"/>
        <end position="1370"/>
    </location>
</feature>
<evidence type="ECO:0000256" key="2">
    <source>
        <dbReference type="ARBA" id="ARBA00004922"/>
    </source>
</evidence>
<evidence type="ECO:0000256" key="10">
    <source>
        <dbReference type="ARBA" id="ARBA00022737"/>
    </source>
</evidence>
<keyword evidence="10" id="KW-0677">Repeat</keyword>
<dbReference type="SUPFAM" id="SSF48452">
    <property type="entry name" value="TPR-like"/>
    <property type="match status" value="3"/>
</dbReference>
<dbReference type="InterPro" id="IPR007197">
    <property type="entry name" value="rSAM"/>
</dbReference>
<dbReference type="PROSITE" id="PS51918">
    <property type="entry name" value="RADICAL_SAM"/>
    <property type="match status" value="1"/>
</dbReference>
<keyword evidence="6" id="KW-0328">Glycosyltransferase</keyword>
<evidence type="ECO:0000256" key="6">
    <source>
        <dbReference type="ARBA" id="ARBA00022676"/>
    </source>
</evidence>
<accession>A0ABW3GIJ6</accession>
<evidence type="ECO:0000313" key="16">
    <source>
        <dbReference type="EMBL" id="MFD0930421.1"/>
    </source>
</evidence>
<evidence type="ECO:0000256" key="9">
    <source>
        <dbReference type="ARBA" id="ARBA00022723"/>
    </source>
</evidence>
<feature type="repeat" description="TPR" evidence="14">
    <location>
        <begin position="362"/>
        <end position="395"/>
    </location>
</feature>
<sequence>MNKLAVTPFAQDSQTHGSAPGRQQLLQQLAQLWQQGATEACFSIARQLTSEFPKEGIAWKILGGLLQQRGDLQGAGEALAQAVKLLKKDAEVFLNAANVAAQLGDVTLATKHYRQAIRLNPSMTRAYANLASLLKEAGQQKEAEKLLRTALQLNKHDALVLFDLAALLHESGKSLEAVQYYRQALEIEPDNAVLAYNMAQVLFVLGNLDEALVHFQRAIDLNPTYFDALHQYGQCLRQKNRFKEAEQVWLQARVLNPESWQLLNDLAQLYKQLQQPLEYEACAKAIMQVKAPEIEELNNFTSTLINQQLLTEAERYCKQAMSLGIEDPFTYCNMALLLYYKQEYAQSLEYYEKALQLKPDCAAFWSNYSVSLRLVGEVERARQALEKAIALDPEYLDSYINLGSAYLEQGDVKLAVETYVKLIARAPHLDKAYRNLLYTNSFANELSPKEHLKYARACGEQFMAKAAPFKNWLVNAQDQRLRIGLVSADLRSHPVGYFLEHWLKHIDAGKTEIYAYSADGREDNYSQVLKKHCTQWRSLAGMNDARAASLIREDGIHILLDLSGYTADSRVSLFAWRPAPVQASWLGYWDTTGLPTMDAVIADPVSVPAGSEGQFTESVVKLPHTRLCFSAPESEEQVNALPALQNGYVTFGCFQKYSKVSDEVLAVWAQVFLALPAAKLYWQCKAFQDDQIQAEALTRLQQAGIQPEQCVLMRPTARDAYFKNYHAVDMILDSFPFNGGTTTCEALWMGVPTLTMPGETMISRQGASMMSSAGLPEWVAEDKKAFVQKAIQFAADLPALANLRAGLRAQVMRSPLMDGERFARDMEQLLWNVWSERVTGIADALLAKTRIQDAYAGEDPVWIISATRASEEAFWTSSALGVSLKRHMQQDARIVPYVYYENTRGLSEVFNEAVAIAPDNALVIFAHDDIWLDQNPFVQTVMDGLAAYDVIGVAGTARMLPKQPAWLFTDLAFTWEQSAFLRGKVAHSEHPFGHNTYFGAEQGDCVLMDGVFMAAYKRTLTQANVRHDPQFDFEFYDLDFCRTATQAGLKLGIWPISLTHQSMGNFGKQRWRDKYQMYLRKWGEGEAAVGTPMTAELGAALEEVFTLALQHQQAGDLQTATQLYQEILAVAPQSAPAWFNLGLIAWAQGHQQEAVACFAQAHAAQPAEWEYLQHYLVAMHATASADTLAATFEQAMALPQHAEAVHQLAEALKMPRFTRQSVQHAQASSQDAAMQPDASQQQALLTAFEQQQYGQMEQALHTYLGQYPQWLAGWKMLADVLMLQKKDASAAAKQALTLNAQDPQEHCYYGIVLKAKGDLPGAATAFQQAIALKSDYAAAYNNLGTVLKDLGQVETAIEHFKCALALQPNYADCFSNLLFCMTHAEHIDNAALMQAHQAYADLYEAPLKAAWLPHQNTRDVHRPLNIGWVSADFRAHSVAHFMLPLLSELAKETSLRLVAYANQPLVDNVTTQMQGYFSTWYEVSSWSDQALAEQIRADGIDILIDLSGHTAGNRLLAFARKPAPVQVSWLGYLNTTGLSSMDYYLADSYLLPAGQFDDQFTEKLVQLPVNATFIPYEQAPEVNALPALNNGYVTFACFNRVLKITQATVQQWAALMQALPDSRLVIGGVGEGESTQHLQTWFAEAGIAANRIRYYARTDMASYLGYYHEVDICLDTFPSNGVTTTAHALWMGVPTLCVAGDRLASRGAMALMQHLGLMQFIASDHDRLIKQTLDLCADFTKLAACRAHMREHFSNSLLAKPGLQAEALRQMLFQMWQRWCAQQAPASIQSRWVDADLSQPILHMEPEMLVEEIDTVEAVNTLSPVTPSSDLMAAAQKLQAEGEITKAAQLYLALLKAEPQHAEANFQLGWIETHTRGVTFALPRLEQAVMLQPEVEQYWVTYIDALMMQDNIRAALLAIQQGQQHGLTAASAAMLMNDCMQAASQQFAEKNTPDSALVSVEQLQQQLFAESKMQTTVTDDVPVSVVPQQPLLAQPVQWFNKTKPLADQTVFPESWLKAYPQALMIEYTSRCNLRCKYCSKSNPGDDQIPGRNMDMTTTTVDAVIHLIEQSSYSELLLAGTGESTFHPHWREDFPRMIHAGKSRNPSCYIHVNSNFAAKYEDEDWAVFAQLDGIVISIDTADRQLTREVRAKSDLGLIIYNITRLQTYCQFHGLKLPKLTVNVTLYHEAAAGLPELMAMLSNLPITSVTISDLFEREATDKHAIRPLHNDDPVSFKQAVEHLKHAMEIADKQQGFRVTIQPHLMERIEAMAKSINAAATDTGAVQADPQLSTKLCLQPWTRFTLAADAAIFPCCMTEMDPVGNIDSGKEEEGLNGEGIRAFRHALLRGDMPSSCKHCTNAPDVSPQTLQTAIHELSRKANA</sequence>
<dbReference type="Pfam" id="PF13432">
    <property type="entry name" value="TPR_16"/>
    <property type="match status" value="3"/>
</dbReference>
<dbReference type="SUPFAM" id="SSF53448">
    <property type="entry name" value="Nucleotide-diphospho-sugar transferases"/>
    <property type="match status" value="1"/>
</dbReference>
<dbReference type="InterPro" id="IPR019734">
    <property type="entry name" value="TPR_rpt"/>
</dbReference>
<evidence type="ECO:0000256" key="7">
    <source>
        <dbReference type="ARBA" id="ARBA00022679"/>
    </source>
</evidence>
<dbReference type="Proteomes" id="UP001597106">
    <property type="component" value="Unassembled WGS sequence"/>
</dbReference>
<comment type="caution">
    <text evidence="16">The sequence shown here is derived from an EMBL/GenBank/DDBJ whole genome shotgun (WGS) entry which is preliminary data.</text>
</comment>
<evidence type="ECO:0000256" key="11">
    <source>
        <dbReference type="ARBA" id="ARBA00022803"/>
    </source>
</evidence>
<dbReference type="InterPro" id="IPR051939">
    <property type="entry name" value="Glycosyltr_41/O-GlcNAc_trsf"/>
</dbReference>
<dbReference type="SFLD" id="SFLDG01067">
    <property type="entry name" value="SPASM/twitch_domain_containing"/>
    <property type="match status" value="1"/>
</dbReference>
<dbReference type="Gene3D" id="3.40.50.11380">
    <property type="match status" value="2"/>
</dbReference>
<dbReference type="Pfam" id="PF13414">
    <property type="entry name" value="TPR_11"/>
    <property type="match status" value="2"/>
</dbReference>
<dbReference type="InterPro" id="IPR023885">
    <property type="entry name" value="4Fe4S-binding_SPASM_dom"/>
</dbReference>
<dbReference type="Gene3D" id="3.20.20.70">
    <property type="entry name" value="Aldolase class I"/>
    <property type="match status" value="1"/>
</dbReference>
<evidence type="ECO:0000256" key="13">
    <source>
        <dbReference type="ARBA" id="ARBA00023014"/>
    </source>
</evidence>
<organism evidence="16 17">
    <name type="scientific">Methylophilus glucosoxydans</name>
    <dbReference type="NCBI Taxonomy" id="752553"/>
    <lineage>
        <taxon>Bacteria</taxon>
        <taxon>Pseudomonadati</taxon>
        <taxon>Pseudomonadota</taxon>
        <taxon>Betaproteobacteria</taxon>
        <taxon>Nitrosomonadales</taxon>
        <taxon>Methylophilaceae</taxon>
        <taxon>Methylophilus</taxon>
    </lineage>
</organism>